<dbReference type="InterPro" id="IPR014044">
    <property type="entry name" value="CAP_dom"/>
</dbReference>
<dbReference type="InterPro" id="IPR035940">
    <property type="entry name" value="CAP_sf"/>
</dbReference>
<dbReference type="KEGG" id="phu:Phum_PHUM613160"/>
<dbReference type="SMART" id="SM00198">
    <property type="entry name" value="SCP"/>
    <property type="match status" value="1"/>
</dbReference>
<dbReference type="InterPro" id="IPR034113">
    <property type="entry name" value="SCP_GAPR1-like"/>
</dbReference>
<dbReference type="EMBL" id="AAZO01007496">
    <property type="status" value="NOT_ANNOTATED_CDS"/>
    <property type="molecule type" value="Genomic_DNA"/>
</dbReference>
<sequence>MLSNRTFNKLTNNDDITTDWCTSEFITECLCWHNVYRQHHNSPPLTLSPELCSYAQEWANTLAHMNIFFYRPDAKNIGQNIYCRLNVKEPGDVTGQEVAWYWYKAFRQYNFMGKPNLLHTNSNAGHFTQLIWASSCDIGIGIARSRSGKVMVVANYRPPGNITGQFKKNVFLPTDEDEKFLKIRH</sequence>
<dbReference type="HOGENOM" id="CLU_035730_9_3_1"/>
<dbReference type="OMA" id="FAKRGNT"/>
<dbReference type="Pfam" id="PF00188">
    <property type="entry name" value="CAP"/>
    <property type="match status" value="1"/>
</dbReference>
<dbReference type="FunFam" id="3.40.33.10:FF:000010">
    <property type="entry name" value="Predicted protein"/>
    <property type="match status" value="1"/>
</dbReference>
<dbReference type="RefSeq" id="XP_002433091.1">
    <property type="nucleotide sequence ID" value="XM_002433046.1"/>
</dbReference>
<proteinExistence type="predicted"/>
<name>E0W3Z7_PEDHC</name>
<reference evidence="2" key="2">
    <citation type="submission" date="2007-04" db="EMBL/GenBank/DDBJ databases">
        <title>The genome of the human body louse.</title>
        <authorList>
            <consortium name="The Human Body Louse Genome Consortium"/>
            <person name="Kirkness E."/>
            <person name="Walenz B."/>
            <person name="Hass B."/>
            <person name="Bruggner R."/>
            <person name="Strausberg R."/>
        </authorList>
    </citation>
    <scope>NUCLEOTIDE SEQUENCE</scope>
    <source>
        <strain evidence="2">USDA</strain>
    </source>
</reference>
<evidence type="ECO:0000313" key="4">
    <source>
        <dbReference type="Proteomes" id="UP000009046"/>
    </source>
</evidence>
<dbReference type="GeneID" id="8239749"/>
<dbReference type="Proteomes" id="UP000009046">
    <property type="component" value="Unassembled WGS sequence"/>
</dbReference>
<evidence type="ECO:0000259" key="1">
    <source>
        <dbReference type="SMART" id="SM00198"/>
    </source>
</evidence>
<reference evidence="2" key="1">
    <citation type="submission" date="2007-04" db="EMBL/GenBank/DDBJ databases">
        <title>Annotation of Pediculus humanus corporis strain USDA.</title>
        <authorList>
            <person name="Kirkness E."/>
            <person name="Hannick L."/>
            <person name="Hass B."/>
            <person name="Bruggner R."/>
            <person name="Lawson D."/>
            <person name="Bidwell S."/>
            <person name="Joardar V."/>
            <person name="Caler E."/>
            <person name="Walenz B."/>
            <person name="Inman J."/>
            <person name="Schobel S."/>
            <person name="Galinsky K."/>
            <person name="Amedeo P."/>
            <person name="Strausberg R."/>
        </authorList>
    </citation>
    <scope>NUCLEOTIDE SEQUENCE</scope>
    <source>
        <strain evidence="2">USDA</strain>
    </source>
</reference>
<dbReference type="eggNOG" id="KOG3017">
    <property type="taxonomic scope" value="Eukaryota"/>
</dbReference>
<dbReference type="VEuPathDB" id="VectorBase:PHUM613160"/>
<dbReference type="InterPro" id="IPR001283">
    <property type="entry name" value="CRISP-related"/>
</dbReference>
<feature type="domain" description="SCP" evidence="1">
    <location>
        <begin position="24"/>
        <end position="164"/>
    </location>
</feature>
<dbReference type="AlphaFoldDB" id="E0W3Z7"/>
<dbReference type="PRINTS" id="PR00837">
    <property type="entry name" value="V5TPXLIKE"/>
</dbReference>
<keyword evidence="4" id="KW-1185">Reference proteome</keyword>
<protein>
    <submittedName>
        <fullName evidence="2">Ves G 5 allergen, putative</fullName>
    </submittedName>
</protein>
<organism>
    <name type="scientific">Pediculus humanus subsp. corporis</name>
    <name type="common">Body louse</name>
    <dbReference type="NCBI Taxonomy" id="121224"/>
    <lineage>
        <taxon>Eukaryota</taxon>
        <taxon>Metazoa</taxon>
        <taxon>Ecdysozoa</taxon>
        <taxon>Arthropoda</taxon>
        <taxon>Hexapoda</taxon>
        <taxon>Insecta</taxon>
        <taxon>Pterygota</taxon>
        <taxon>Neoptera</taxon>
        <taxon>Paraneoptera</taxon>
        <taxon>Psocodea</taxon>
        <taxon>Troctomorpha</taxon>
        <taxon>Phthiraptera</taxon>
        <taxon>Anoplura</taxon>
        <taxon>Pediculidae</taxon>
        <taxon>Pediculus</taxon>
    </lineage>
</organism>
<dbReference type="CTD" id="8239749"/>
<dbReference type="GO" id="GO:0005576">
    <property type="term" value="C:extracellular region"/>
    <property type="evidence" value="ECO:0007669"/>
    <property type="project" value="UniProtKB-SubCell"/>
</dbReference>
<dbReference type="OrthoDB" id="337038at2759"/>
<dbReference type="InParanoid" id="E0W3Z7"/>
<dbReference type="Gene3D" id="3.40.33.10">
    <property type="entry name" value="CAP"/>
    <property type="match status" value="1"/>
</dbReference>
<dbReference type="EMBL" id="DS235885">
    <property type="protein sequence ID" value="EEB20353.1"/>
    <property type="molecule type" value="Genomic_DNA"/>
</dbReference>
<gene>
    <name evidence="3" type="primary">8239749</name>
    <name evidence="2" type="ORF">Phum_PHUM613160</name>
</gene>
<dbReference type="InterPro" id="IPR018244">
    <property type="entry name" value="Allrgn_V5/Tpx1_CS"/>
</dbReference>
<dbReference type="SUPFAM" id="SSF55797">
    <property type="entry name" value="PR-1-like"/>
    <property type="match status" value="1"/>
</dbReference>
<dbReference type="EnsemblMetazoa" id="PHUM613160-RA">
    <property type="protein sequence ID" value="PHUM613160-PA"/>
    <property type="gene ID" value="PHUM613160"/>
</dbReference>
<dbReference type="PANTHER" id="PTHR10334">
    <property type="entry name" value="CYSTEINE-RICH SECRETORY PROTEIN-RELATED"/>
    <property type="match status" value="1"/>
</dbReference>
<reference evidence="3" key="3">
    <citation type="submission" date="2021-02" db="UniProtKB">
        <authorList>
            <consortium name="EnsemblMetazoa"/>
        </authorList>
    </citation>
    <scope>IDENTIFICATION</scope>
    <source>
        <strain evidence="3">USDA</strain>
    </source>
</reference>
<evidence type="ECO:0000313" key="2">
    <source>
        <dbReference type="EMBL" id="EEB20353.1"/>
    </source>
</evidence>
<evidence type="ECO:0000313" key="3">
    <source>
        <dbReference type="EnsemblMetazoa" id="PHUM613160-PA"/>
    </source>
</evidence>
<accession>E0W3Z7</accession>
<dbReference type="CDD" id="cd05382">
    <property type="entry name" value="CAP_GAPR1-like"/>
    <property type="match status" value="1"/>
</dbReference>
<dbReference type="PROSITE" id="PS01009">
    <property type="entry name" value="CRISP_1"/>
    <property type="match status" value="1"/>
</dbReference>